<keyword evidence="4" id="KW-0067">ATP-binding</keyword>
<dbReference type="InterPro" id="IPR050267">
    <property type="entry name" value="Anti-sigma-factor_SerPK"/>
</dbReference>
<evidence type="ECO:0000256" key="2">
    <source>
        <dbReference type="SAM" id="MobiDB-lite"/>
    </source>
</evidence>
<evidence type="ECO:0000313" key="4">
    <source>
        <dbReference type="EMBL" id="MFC4609207.1"/>
    </source>
</evidence>
<dbReference type="InterPro" id="IPR036890">
    <property type="entry name" value="HATPase_C_sf"/>
</dbReference>
<keyword evidence="4" id="KW-0547">Nucleotide-binding</keyword>
<protein>
    <submittedName>
        <fullName evidence="4">ATP-binding protein</fullName>
    </submittedName>
</protein>
<name>A0ABV9G5B3_9ACTN</name>
<feature type="region of interest" description="Disordered" evidence="2">
    <location>
        <begin position="117"/>
        <end position="139"/>
    </location>
</feature>
<dbReference type="SUPFAM" id="SSF55874">
    <property type="entry name" value="ATPase domain of HSP90 chaperone/DNA topoisomerase II/histidine kinase"/>
    <property type="match status" value="1"/>
</dbReference>
<keyword evidence="1" id="KW-0418">Kinase</keyword>
<organism evidence="4 5">
    <name type="scientific">Streptomyces maoxianensis</name>
    <dbReference type="NCBI Taxonomy" id="1459942"/>
    <lineage>
        <taxon>Bacteria</taxon>
        <taxon>Bacillati</taxon>
        <taxon>Actinomycetota</taxon>
        <taxon>Actinomycetes</taxon>
        <taxon>Kitasatosporales</taxon>
        <taxon>Streptomycetaceae</taxon>
        <taxon>Streptomyces</taxon>
    </lineage>
</organism>
<comment type="caution">
    <text evidence="4">The sequence shown here is derived from an EMBL/GenBank/DDBJ whole genome shotgun (WGS) entry which is preliminary data.</text>
</comment>
<dbReference type="EMBL" id="JBHSFE010000011">
    <property type="protein sequence ID" value="MFC4609207.1"/>
    <property type="molecule type" value="Genomic_DNA"/>
</dbReference>
<dbReference type="GO" id="GO:0005524">
    <property type="term" value="F:ATP binding"/>
    <property type="evidence" value="ECO:0007669"/>
    <property type="project" value="UniProtKB-KW"/>
</dbReference>
<dbReference type="RefSeq" id="WP_381195656.1">
    <property type="nucleotide sequence ID" value="NZ_JBHSFE010000011.1"/>
</dbReference>
<gene>
    <name evidence="4" type="ORF">ACFO9E_15470</name>
</gene>
<dbReference type="PANTHER" id="PTHR35526:SF3">
    <property type="entry name" value="ANTI-SIGMA-F FACTOR RSBW"/>
    <property type="match status" value="1"/>
</dbReference>
<evidence type="ECO:0000256" key="1">
    <source>
        <dbReference type="ARBA" id="ARBA00022527"/>
    </source>
</evidence>
<keyword evidence="1" id="KW-0723">Serine/threonine-protein kinase</keyword>
<keyword evidence="1" id="KW-0808">Transferase</keyword>
<evidence type="ECO:0000313" key="5">
    <source>
        <dbReference type="Proteomes" id="UP001595993"/>
    </source>
</evidence>
<feature type="domain" description="Histidine kinase/HSP90-like ATPase" evidence="3">
    <location>
        <begin position="56"/>
        <end position="153"/>
    </location>
</feature>
<dbReference type="Proteomes" id="UP001595993">
    <property type="component" value="Unassembled WGS sequence"/>
</dbReference>
<dbReference type="Pfam" id="PF13581">
    <property type="entry name" value="HATPase_c_2"/>
    <property type="match status" value="1"/>
</dbReference>
<dbReference type="PANTHER" id="PTHR35526">
    <property type="entry name" value="ANTI-SIGMA-F FACTOR RSBW-RELATED"/>
    <property type="match status" value="1"/>
</dbReference>
<dbReference type="InterPro" id="IPR003594">
    <property type="entry name" value="HATPase_dom"/>
</dbReference>
<proteinExistence type="predicted"/>
<keyword evidence="5" id="KW-1185">Reference proteome</keyword>
<dbReference type="Gene3D" id="3.30.565.10">
    <property type="entry name" value="Histidine kinase-like ATPase, C-terminal domain"/>
    <property type="match status" value="1"/>
</dbReference>
<evidence type="ECO:0000259" key="3">
    <source>
        <dbReference type="Pfam" id="PF13581"/>
    </source>
</evidence>
<dbReference type="CDD" id="cd16936">
    <property type="entry name" value="HATPase_RsbW-like"/>
    <property type="match status" value="1"/>
</dbReference>
<accession>A0ABV9G5B3</accession>
<reference evidence="5" key="1">
    <citation type="journal article" date="2019" name="Int. J. Syst. Evol. Microbiol.">
        <title>The Global Catalogue of Microorganisms (GCM) 10K type strain sequencing project: providing services to taxonomists for standard genome sequencing and annotation.</title>
        <authorList>
            <consortium name="The Broad Institute Genomics Platform"/>
            <consortium name="The Broad Institute Genome Sequencing Center for Infectious Disease"/>
            <person name="Wu L."/>
            <person name="Ma J."/>
        </authorList>
    </citation>
    <scope>NUCLEOTIDE SEQUENCE [LARGE SCALE GENOMIC DNA]</scope>
    <source>
        <strain evidence="5">CGMCC 4.7139</strain>
    </source>
</reference>
<sequence length="190" mass="20292">MLKTMAMPGDGPERETEEAAVLPLGGETCDPGEKNGSAPEEFAAQFTSTARGAQLARRLVVRRLEEWGHPPASDVACTVALLVAELTTNAVRHGRVPGRDFQLRVSSDVPRRLIRIEVSDASSDQPPTHAPVPSSDDESGRGLLLVDVLAARWGVAPRVPIGKVVWAEVAMEPWGPSGEFNMISKGIPAL</sequence>